<feature type="domain" description="OmpR/PhoB-type" evidence="9">
    <location>
        <begin position="126"/>
        <end position="224"/>
    </location>
</feature>
<feature type="DNA-binding region" description="OmpR/PhoB-type" evidence="7">
    <location>
        <begin position="126"/>
        <end position="224"/>
    </location>
</feature>
<feature type="modified residue" description="4-aspartylphosphate" evidence="6">
    <location>
        <position position="51"/>
    </location>
</feature>
<keyword evidence="11" id="KW-1185">Reference proteome</keyword>
<dbReference type="GO" id="GO:0000976">
    <property type="term" value="F:transcription cis-regulatory region binding"/>
    <property type="evidence" value="ECO:0007669"/>
    <property type="project" value="TreeGrafter"/>
</dbReference>
<dbReference type="InterPro" id="IPR011006">
    <property type="entry name" value="CheY-like_superfamily"/>
</dbReference>
<dbReference type="SMART" id="SM00448">
    <property type="entry name" value="REC"/>
    <property type="match status" value="1"/>
</dbReference>
<dbReference type="Pfam" id="PF00486">
    <property type="entry name" value="Trans_reg_C"/>
    <property type="match status" value="1"/>
</dbReference>
<evidence type="ECO:0000256" key="5">
    <source>
        <dbReference type="ARBA" id="ARBA00023163"/>
    </source>
</evidence>
<protein>
    <recommendedName>
        <fullName evidence="12">DNA-binding response regulator</fullName>
    </recommendedName>
</protein>
<dbReference type="SUPFAM" id="SSF46894">
    <property type="entry name" value="C-terminal effector domain of the bipartite response regulators"/>
    <property type="match status" value="1"/>
</dbReference>
<dbReference type="Proteomes" id="UP000220922">
    <property type="component" value="Unassembled WGS sequence"/>
</dbReference>
<proteinExistence type="predicted"/>
<dbReference type="InterPro" id="IPR036388">
    <property type="entry name" value="WH-like_DNA-bd_sf"/>
</dbReference>
<name>A0A2H3KN81_9CHLR</name>
<dbReference type="FunFam" id="1.10.10.10:FF:000005">
    <property type="entry name" value="Two-component system response regulator"/>
    <property type="match status" value="1"/>
</dbReference>
<dbReference type="GO" id="GO:0000156">
    <property type="term" value="F:phosphorelay response regulator activity"/>
    <property type="evidence" value="ECO:0007669"/>
    <property type="project" value="TreeGrafter"/>
</dbReference>
<dbReference type="GO" id="GO:0032993">
    <property type="term" value="C:protein-DNA complex"/>
    <property type="evidence" value="ECO:0007669"/>
    <property type="project" value="TreeGrafter"/>
</dbReference>
<evidence type="ECO:0000259" key="9">
    <source>
        <dbReference type="PROSITE" id="PS51755"/>
    </source>
</evidence>
<dbReference type="AlphaFoldDB" id="A0A2H3KN81"/>
<dbReference type="RefSeq" id="WP_097651424.1">
    <property type="nucleotide sequence ID" value="NZ_LYXE01000063.1"/>
</dbReference>
<dbReference type="Gene3D" id="3.40.50.2300">
    <property type="match status" value="1"/>
</dbReference>
<dbReference type="GO" id="GO:0006355">
    <property type="term" value="P:regulation of DNA-templated transcription"/>
    <property type="evidence" value="ECO:0007669"/>
    <property type="project" value="InterPro"/>
</dbReference>
<keyword evidence="1 6" id="KW-0597">Phosphoprotein</keyword>
<gene>
    <name evidence="10" type="ORF">A9Q02_00075</name>
</gene>
<evidence type="ECO:0000256" key="6">
    <source>
        <dbReference type="PROSITE-ProRule" id="PRU00169"/>
    </source>
</evidence>
<evidence type="ECO:0000259" key="8">
    <source>
        <dbReference type="PROSITE" id="PS50110"/>
    </source>
</evidence>
<dbReference type="PROSITE" id="PS51755">
    <property type="entry name" value="OMPR_PHOB"/>
    <property type="match status" value="1"/>
</dbReference>
<dbReference type="Pfam" id="PF00072">
    <property type="entry name" value="Response_reg"/>
    <property type="match status" value="1"/>
</dbReference>
<feature type="domain" description="Response regulatory" evidence="8">
    <location>
        <begin position="2"/>
        <end position="116"/>
    </location>
</feature>
<dbReference type="PANTHER" id="PTHR48111">
    <property type="entry name" value="REGULATOR OF RPOS"/>
    <property type="match status" value="1"/>
</dbReference>
<dbReference type="InterPro" id="IPR001789">
    <property type="entry name" value="Sig_transdc_resp-reg_receiver"/>
</dbReference>
<evidence type="ECO:0000256" key="4">
    <source>
        <dbReference type="ARBA" id="ARBA00023125"/>
    </source>
</evidence>
<sequence length="227" mass="25801">MRVLVIEDDQRLARLVARVLREEHYQVDQAHDGEAGLDLLLRGTYDVAIIDWMLPGRDGPALCRAARAARLATALLLLTARGQVEDKVAGFDSGADDYLVKPFAFEELLVRVRALSRRFHPVAPSLDELRNGELVLDLRNHTARRGLRSLDLTPTEWNLLEYLLRNAGQTLAKQQILDYVWSYEQDVQPQMVEVYISYLRRKLNAAGEPDPIVTVRGVGYRLEVDRV</sequence>
<dbReference type="SMART" id="SM00862">
    <property type="entry name" value="Trans_reg_C"/>
    <property type="match status" value="1"/>
</dbReference>
<dbReference type="InterPro" id="IPR001867">
    <property type="entry name" value="OmpR/PhoB-type_DNA-bd"/>
</dbReference>
<dbReference type="EMBL" id="LYXE01000063">
    <property type="protein sequence ID" value="PDV99658.1"/>
    <property type="molecule type" value="Genomic_DNA"/>
</dbReference>
<dbReference type="InterPro" id="IPR016032">
    <property type="entry name" value="Sig_transdc_resp-reg_C-effctor"/>
</dbReference>
<reference evidence="10 11" key="1">
    <citation type="submission" date="2016-05" db="EMBL/GenBank/DDBJ databases">
        <authorList>
            <person name="Lavstsen T."/>
            <person name="Jespersen J.S."/>
        </authorList>
    </citation>
    <scope>NUCLEOTIDE SEQUENCE [LARGE SCALE GENOMIC DNA]</scope>
    <source>
        <strain evidence="10 11">B7-9</strain>
    </source>
</reference>
<keyword evidence="3" id="KW-0805">Transcription regulation</keyword>
<dbReference type="PROSITE" id="PS50110">
    <property type="entry name" value="RESPONSE_REGULATORY"/>
    <property type="match status" value="1"/>
</dbReference>
<evidence type="ECO:0000256" key="7">
    <source>
        <dbReference type="PROSITE-ProRule" id="PRU01091"/>
    </source>
</evidence>
<keyword evidence="4 7" id="KW-0238">DNA-binding</keyword>
<dbReference type="Gene3D" id="1.10.10.10">
    <property type="entry name" value="Winged helix-like DNA-binding domain superfamily/Winged helix DNA-binding domain"/>
    <property type="match status" value="1"/>
</dbReference>
<dbReference type="SUPFAM" id="SSF52172">
    <property type="entry name" value="CheY-like"/>
    <property type="match status" value="1"/>
</dbReference>
<dbReference type="PANTHER" id="PTHR48111:SF22">
    <property type="entry name" value="REGULATOR OF RPOS"/>
    <property type="match status" value="1"/>
</dbReference>
<evidence type="ECO:0008006" key="12">
    <source>
        <dbReference type="Google" id="ProtNLM"/>
    </source>
</evidence>
<comment type="caution">
    <text evidence="10">The sequence shown here is derived from an EMBL/GenBank/DDBJ whole genome shotgun (WGS) entry which is preliminary data.</text>
</comment>
<evidence type="ECO:0000256" key="1">
    <source>
        <dbReference type="ARBA" id="ARBA00022553"/>
    </source>
</evidence>
<dbReference type="Gene3D" id="6.10.250.690">
    <property type="match status" value="1"/>
</dbReference>
<dbReference type="CDD" id="cd00383">
    <property type="entry name" value="trans_reg_C"/>
    <property type="match status" value="1"/>
</dbReference>
<dbReference type="OrthoDB" id="9790454at2"/>
<organism evidence="10 11">
    <name type="scientific">Candidatus Chloroploca asiatica</name>
    <dbReference type="NCBI Taxonomy" id="1506545"/>
    <lineage>
        <taxon>Bacteria</taxon>
        <taxon>Bacillati</taxon>
        <taxon>Chloroflexota</taxon>
        <taxon>Chloroflexia</taxon>
        <taxon>Chloroflexales</taxon>
        <taxon>Chloroflexineae</taxon>
        <taxon>Oscillochloridaceae</taxon>
        <taxon>Candidatus Chloroploca</taxon>
    </lineage>
</organism>
<keyword evidence="5" id="KW-0804">Transcription</keyword>
<evidence type="ECO:0000256" key="3">
    <source>
        <dbReference type="ARBA" id="ARBA00023015"/>
    </source>
</evidence>
<dbReference type="GO" id="GO:0005829">
    <property type="term" value="C:cytosol"/>
    <property type="evidence" value="ECO:0007669"/>
    <property type="project" value="TreeGrafter"/>
</dbReference>
<evidence type="ECO:0000256" key="2">
    <source>
        <dbReference type="ARBA" id="ARBA00023012"/>
    </source>
</evidence>
<evidence type="ECO:0000313" key="10">
    <source>
        <dbReference type="EMBL" id="PDV99658.1"/>
    </source>
</evidence>
<accession>A0A2H3KN81</accession>
<keyword evidence="2" id="KW-0902">Two-component regulatory system</keyword>
<evidence type="ECO:0000313" key="11">
    <source>
        <dbReference type="Proteomes" id="UP000220922"/>
    </source>
</evidence>
<dbReference type="InterPro" id="IPR039420">
    <property type="entry name" value="WalR-like"/>
</dbReference>